<dbReference type="PANTHER" id="PTHR42687">
    <property type="entry name" value="L-THREONINE 3-DEHYDROGENASE"/>
    <property type="match status" value="1"/>
</dbReference>
<reference evidence="3" key="1">
    <citation type="journal article" date="2014" name="Genome Biol. Evol.">
        <title>Pangenome evidence for extensive interdomain horizontal transfer affecting lineage core and shell genes in uncultured planktonic thaumarchaeota and euryarchaeota.</title>
        <authorList>
            <person name="Deschamps P."/>
            <person name="Zivanovic Y."/>
            <person name="Moreira D."/>
            <person name="Rodriguez-Valera F."/>
            <person name="Lopez-Garcia P."/>
        </authorList>
    </citation>
    <scope>NUCLEOTIDE SEQUENCE</scope>
</reference>
<evidence type="ECO:0000256" key="1">
    <source>
        <dbReference type="ARBA" id="ARBA00007637"/>
    </source>
</evidence>
<proteinExistence type="inferred from homology"/>
<evidence type="ECO:0000259" key="2">
    <source>
        <dbReference type="Pfam" id="PF01370"/>
    </source>
</evidence>
<dbReference type="InterPro" id="IPR001509">
    <property type="entry name" value="Epimerase_deHydtase"/>
</dbReference>
<organism evidence="3">
    <name type="scientific">uncultured marine group II/III euryarchaeote AD1000_20_A10</name>
    <dbReference type="NCBI Taxonomy" id="1457734"/>
    <lineage>
        <taxon>Archaea</taxon>
        <taxon>Methanobacteriati</taxon>
        <taxon>Methanobacteriota</taxon>
        <taxon>environmental samples</taxon>
    </lineage>
</organism>
<evidence type="ECO:0000313" key="3">
    <source>
        <dbReference type="EMBL" id="AIE92136.1"/>
    </source>
</evidence>
<dbReference type="AlphaFoldDB" id="A0A075FRM4"/>
<sequence length="319" mass="34439">MAEPPGENILVTGALGQIGTDLVEALRHRHGADKVIASDVREVPDHPLLENGSFRLLSVLDGDAMDSVAREEGIGEIYHLAAILSAVGEKNPELCQRVNVGGTITVLETAKAHGLRVFGPSSIAVFGPDSPRTAPQVTPLNPTTTYGRTKVTGEVMALNYWKQYGVDARGIRYPGLVSWKSPAGGGTTDYAVEIFHSALSEGHYECFVAPETQLPMMYIDDAIRATMELMDASVESIGPARGGYNVSGMSFTAGELADAIAERVDGFTCVFKPDERQQYADSWPDAVDDSAAREDWGWQAEYDLGKMVDEMLDRLGNQS</sequence>
<dbReference type="GO" id="GO:0008743">
    <property type="term" value="F:L-threonine 3-dehydrogenase activity"/>
    <property type="evidence" value="ECO:0007669"/>
    <property type="project" value="TreeGrafter"/>
</dbReference>
<dbReference type="InterPro" id="IPR036291">
    <property type="entry name" value="NAD(P)-bd_dom_sf"/>
</dbReference>
<dbReference type="Gene3D" id="3.40.50.720">
    <property type="entry name" value="NAD(P)-binding Rossmann-like Domain"/>
    <property type="match status" value="1"/>
</dbReference>
<protein>
    <submittedName>
        <fullName evidence="3">NAD dependent epimerase/dehydratase family protein</fullName>
    </submittedName>
</protein>
<dbReference type="InterPro" id="IPR051225">
    <property type="entry name" value="NAD(P)_epim/dehydratase"/>
</dbReference>
<dbReference type="GO" id="GO:0006567">
    <property type="term" value="P:L-threonine catabolic process"/>
    <property type="evidence" value="ECO:0007669"/>
    <property type="project" value="TreeGrafter"/>
</dbReference>
<dbReference type="EMBL" id="KF900358">
    <property type="protein sequence ID" value="AIE92136.1"/>
    <property type="molecule type" value="Genomic_DNA"/>
</dbReference>
<feature type="domain" description="NAD-dependent epimerase/dehydratase" evidence="2">
    <location>
        <begin position="9"/>
        <end position="232"/>
    </location>
</feature>
<dbReference type="PANTHER" id="PTHR42687:SF1">
    <property type="entry name" value="L-THREONINE 3-DEHYDROGENASE, MITOCHONDRIAL"/>
    <property type="match status" value="1"/>
</dbReference>
<accession>A0A075FRM4</accession>
<dbReference type="SUPFAM" id="SSF51735">
    <property type="entry name" value="NAD(P)-binding Rossmann-fold domains"/>
    <property type="match status" value="1"/>
</dbReference>
<name>A0A075FRM4_9EURY</name>
<comment type="similarity">
    <text evidence="1">Belongs to the NAD(P)-dependent epimerase/dehydratase family.</text>
</comment>
<dbReference type="Pfam" id="PF01370">
    <property type="entry name" value="Epimerase"/>
    <property type="match status" value="1"/>
</dbReference>